<dbReference type="NCBIfam" id="TIGR02904">
    <property type="entry name" value="spore_ysxE"/>
    <property type="match status" value="1"/>
</dbReference>
<name>A0A1H9T3U9_9BACI</name>
<keyword evidence="2" id="KW-0167">Capsid protein</keyword>
<organism evidence="2 3">
    <name type="scientific">Salipaludibacillus aurantiacus</name>
    <dbReference type="NCBI Taxonomy" id="1601833"/>
    <lineage>
        <taxon>Bacteria</taxon>
        <taxon>Bacillati</taxon>
        <taxon>Bacillota</taxon>
        <taxon>Bacilli</taxon>
        <taxon>Bacillales</taxon>
        <taxon>Bacillaceae</taxon>
    </lineage>
</organism>
<keyword evidence="3" id="KW-1185">Reference proteome</keyword>
<keyword evidence="2" id="KW-0946">Virion</keyword>
<dbReference type="RefSeq" id="WP_093049754.1">
    <property type="nucleotide sequence ID" value="NZ_FOGT01000005.1"/>
</dbReference>
<proteinExistence type="predicted"/>
<dbReference type="AlphaFoldDB" id="A0A1H9T3U9"/>
<dbReference type="PANTHER" id="PTHR39179:SF3">
    <property type="entry name" value="COTS-RELATED PROTEIN"/>
    <property type="match status" value="1"/>
</dbReference>
<dbReference type="Gene3D" id="3.90.1200.10">
    <property type="match status" value="1"/>
</dbReference>
<sequence length="334" mass="40655">MSKTLVDQIISQVLFQYDLRPKNVHLYGKVLKVETDYGVFALKKTTMNKEQTDWFIHVMRRLDRIGFPFFVPVLPTKYGDYSVFDGNYTYYLMPWHEDHRNFRHQVQPEETMVEEVAKLHSLTERTQDYGEDSLDESFRLLKERWDLRKLEVEKYVDEIEKNIYYSPFELTILTHFERTKQLAGQAEWHLEQWLDLSKEKKKYRSVLCHGRLNRSHACFDEYGTAYFINFEKAVLDTPARDLAILFRHYFQSRPWDEQEGQHWLNIYEKHFTFFDEERHLLMSYLLFPENIFQMIDQYRSPERSKAEIQMVMKLERRLLTMNRVHRFVNQVQNA</sequence>
<reference evidence="3" key="1">
    <citation type="submission" date="2016-10" db="EMBL/GenBank/DDBJ databases">
        <authorList>
            <person name="Varghese N."/>
            <person name="Submissions S."/>
        </authorList>
    </citation>
    <scope>NUCLEOTIDE SEQUENCE [LARGE SCALE GENOMIC DNA]</scope>
    <source>
        <strain evidence="3">S9</strain>
    </source>
</reference>
<dbReference type="GO" id="GO:0042601">
    <property type="term" value="C:endospore-forming forespore"/>
    <property type="evidence" value="ECO:0007669"/>
    <property type="project" value="TreeGrafter"/>
</dbReference>
<dbReference type="Pfam" id="PF01636">
    <property type="entry name" value="APH"/>
    <property type="match status" value="1"/>
</dbReference>
<gene>
    <name evidence="2" type="ORF">SAMN05518684_105109</name>
</gene>
<evidence type="ECO:0000313" key="2">
    <source>
        <dbReference type="EMBL" id="SER91930.1"/>
    </source>
</evidence>
<dbReference type="PANTHER" id="PTHR39179">
    <property type="entry name" value="SPORE COAT PROTEIN I"/>
    <property type="match status" value="1"/>
</dbReference>
<dbReference type="InterPro" id="IPR047175">
    <property type="entry name" value="CotS-like"/>
</dbReference>
<dbReference type="EMBL" id="FOGT01000005">
    <property type="protein sequence ID" value="SER91930.1"/>
    <property type="molecule type" value="Genomic_DNA"/>
</dbReference>
<protein>
    <submittedName>
        <fullName evidence="2">Spore coat protein YsxE</fullName>
    </submittedName>
</protein>
<dbReference type="STRING" id="1601833.SAMN05518684_105109"/>
<dbReference type="Gene3D" id="3.30.200.20">
    <property type="entry name" value="Phosphorylase Kinase, domain 1"/>
    <property type="match status" value="1"/>
</dbReference>
<evidence type="ECO:0000313" key="3">
    <source>
        <dbReference type="Proteomes" id="UP000198571"/>
    </source>
</evidence>
<feature type="domain" description="Aminoglycoside phosphotransferase" evidence="1">
    <location>
        <begin position="46"/>
        <end position="264"/>
    </location>
</feature>
<dbReference type="InterPro" id="IPR011009">
    <property type="entry name" value="Kinase-like_dom_sf"/>
</dbReference>
<dbReference type="OrthoDB" id="2379727at2"/>
<dbReference type="Proteomes" id="UP000198571">
    <property type="component" value="Unassembled WGS sequence"/>
</dbReference>
<evidence type="ECO:0000259" key="1">
    <source>
        <dbReference type="Pfam" id="PF01636"/>
    </source>
</evidence>
<dbReference type="InterPro" id="IPR002575">
    <property type="entry name" value="Aminoglycoside_PTrfase"/>
</dbReference>
<accession>A0A1H9T3U9</accession>
<dbReference type="InterPro" id="IPR014253">
    <property type="entry name" value="Spore_coat_YsxE"/>
</dbReference>
<dbReference type="SUPFAM" id="SSF56112">
    <property type="entry name" value="Protein kinase-like (PK-like)"/>
    <property type="match status" value="1"/>
</dbReference>